<feature type="domain" description="Ras-associating" evidence="13">
    <location>
        <begin position="1"/>
        <end position="83"/>
    </location>
</feature>
<evidence type="ECO:0000313" key="15">
    <source>
        <dbReference type="Proteomes" id="UP000310200"/>
    </source>
</evidence>
<feature type="region of interest" description="Disordered" evidence="12">
    <location>
        <begin position="176"/>
        <end position="274"/>
    </location>
</feature>
<evidence type="ECO:0000256" key="8">
    <source>
        <dbReference type="ARBA" id="ARBA00076818"/>
    </source>
</evidence>
<evidence type="ECO:0000256" key="9">
    <source>
        <dbReference type="ARBA" id="ARBA00079394"/>
    </source>
</evidence>
<keyword evidence="3" id="KW-0235">DNA replication</keyword>
<dbReference type="Pfam" id="PF13177">
    <property type="entry name" value="DNA_pol3_delta2"/>
    <property type="match status" value="1"/>
</dbReference>
<organism evidence="14 15">
    <name type="scientific">Temnothorax longispinosus</name>
    <dbReference type="NCBI Taxonomy" id="300112"/>
    <lineage>
        <taxon>Eukaryota</taxon>
        <taxon>Metazoa</taxon>
        <taxon>Ecdysozoa</taxon>
        <taxon>Arthropoda</taxon>
        <taxon>Hexapoda</taxon>
        <taxon>Insecta</taxon>
        <taxon>Pterygota</taxon>
        <taxon>Neoptera</taxon>
        <taxon>Endopterygota</taxon>
        <taxon>Hymenoptera</taxon>
        <taxon>Apocrita</taxon>
        <taxon>Aculeata</taxon>
        <taxon>Formicoidea</taxon>
        <taxon>Formicidae</taxon>
        <taxon>Myrmicinae</taxon>
        <taxon>Temnothorax</taxon>
    </lineage>
</organism>
<dbReference type="InterPro" id="IPR000159">
    <property type="entry name" value="RA_dom"/>
</dbReference>
<dbReference type="SMART" id="SM00314">
    <property type="entry name" value="RA"/>
    <property type="match status" value="1"/>
</dbReference>
<comment type="similarity">
    <text evidence="2">Belongs to the activator 1 small subunits family.</text>
</comment>
<name>A0A4S2K5Z8_9HYME</name>
<evidence type="ECO:0000256" key="7">
    <source>
        <dbReference type="ARBA" id="ARBA00070184"/>
    </source>
</evidence>
<sequence>MMELKVWVEGIQRIVCGVTETTTCQDVVYALAHATAQTGRFTLVERWRTNERLLAPYENPLKILMKWGEYSSEVQLILRRSTPENSKTNALSSRTYATRPNGLPISLPEHGTGTAGMQDDSKNVTTTQSSDFDDTPGGLERNRDTRKSLTFSGFHGGITEGSTEIQMENNVAVVQPTPQLKNKDLNVRKNVQKPAQSPTRGTNTEIATHLSQKKVREVPPYREPPGPASPPGLRTLPPYRDPPPPNLNSPGRSQFVHGSGSPHVHKDDQPSSSNSMKLKRNLIQEFQDTKVPTQSVNPLSVTAQNMATVAYTQRYVELIRLVNKQRDTINAQQADLTKFDAEILYWETKNREQMHQMDYISQEMNRIESTGRIIEEQLKELAHVEEESEIVRQQEKTLKSEITLLRSKLANCETELLQCKNKIRLVMEELAMEQHNISRESDERQIMERKIISEVEHLQNEVEQAKRATELASQHAESLKLEVVNLESAIVEKKLQVERLVADMKEANLQSLAVACSDEQVKSLLEGAHKPGSTRKMIGSPRQLETAVPTITFDICDRFAKTDKMSLWVDKYRPTTLAKLDYHLDQAEDLKNMVQKRDFPHLLVHGPSGAGKKTRILCILKELYGAAAERLKIENMQFETPSKKKLEILTISSNYHTEVNPSDAGIYDRIVVMELIKSTAQTHHIDIGQKEFKVVLLSNVDQLTRDAQHALRRTMEKYISTCRLILCANSTSRVLPAIRSRCVRIRVPAPTASEIKSILHSICKREGLTLPDELANRLVEASNRNLRRAILMLEACKVEQYPFNADQKVAEPDWQVYIRNTASMMVSEQSPKVLLDVRNRFYDLLTRAIPSDLIFRGLLQECVKNCDDQLKREIIDVASEYQHRMIRGSKPIFHLEAFASRFMAIYKKYIESSLDGFI</sequence>
<reference evidence="14 15" key="1">
    <citation type="journal article" date="2019" name="Philos. Trans. R. Soc. Lond., B, Biol. Sci.">
        <title>Ant behaviour and brain gene expression of defending hosts depend on the ecological success of the intruding social parasite.</title>
        <authorList>
            <person name="Kaur R."/>
            <person name="Stoldt M."/>
            <person name="Jongepier E."/>
            <person name="Feldmeyer B."/>
            <person name="Menzel F."/>
            <person name="Bornberg-Bauer E."/>
            <person name="Foitzik S."/>
        </authorList>
    </citation>
    <scope>NUCLEOTIDE SEQUENCE [LARGE SCALE GENOMIC DNA]</scope>
    <source>
        <tissue evidence="14">Whole body</tissue>
    </source>
</reference>
<evidence type="ECO:0000256" key="3">
    <source>
        <dbReference type="ARBA" id="ARBA00022705"/>
    </source>
</evidence>
<dbReference type="Gene3D" id="3.40.50.300">
    <property type="entry name" value="P-loop containing nucleotide triphosphate hydrolases"/>
    <property type="match status" value="1"/>
</dbReference>
<keyword evidence="15" id="KW-1185">Reference proteome</keyword>
<comment type="caution">
    <text evidence="14">The sequence shown here is derived from an EMBL/GenBank/DDBJ whole genome shotgun (WGS) entry which is preliminary data.</text>
</comment>
<dbReference type="Gene3D" id="1.10.8.60">
    <property type="match status" value="1"/>
</dbReference>
<dbReference type="GO" id="GO:0005694">
    <property type="term" value="C:chromosome"/>
    <property type="evidence" value="ECO:0007669"/>
    <property type="project" value="UniProtKB-ARBA"/>
</dbReference>
<dbReference type="AlphaFoldDB" id="A0A4S2K5Z8"/>
<dbReference type="FunFam" id="3.40.50.300:FF:000136">
    <property type="entry name" value="Replication factor C subunit 5"/>
    <property type="match status" value="1"/>
</dbReference>
<dbReference type="GO" id="GO:0003677">
    <property type="term" value="F:DNA binding"/>
    <property type="evidence" value="ECO:0007669"/>
    <property type="project" value="InterPro"/>
</dbReference>
<dbReference type="Pfam" id="PF21960">
    <property type="entry name" value="RCF1-5-like_lid"/>
    <property type="match status" value="1"/>
</dbReference>
<dbReference type="PANTHER" id="PTHR15286">
    <property type="entry name" value="RAS-ASSOCIATING DOMAIN CONTAINING PROTEIN"/>
    <property type="match status" value="1"/>
</dbReference>
<dbReference type="GO" id="GO:0006271">
    <property type="term" value="P:DNA strand elongation involved in DNA replication"/>
    <property type="evidence" value="ECO:0007669"/>
    <property type="project" value="UniProtKB-ARBA"/>
</dbReference>
<evidence type="ECO:0000256" key="6">
    <source>
        <dbReference type="ARBA" id="ARBA00062267"/>
    </source>
</evidence>
<evidence type="ECO:0000259" key="13">
    <source>
        <dbReference type="PROSITE" id="PS50200"/>
    </source>
</evidence>
<evidence type="ECO:0000256" key="10">
    <source>
        <dbReference type="ARBA" id="ARBA00080379"/>
    </source>
</evidence>
<dbReference type="InterPro" id="IPR027417">
    <property type="entry name" value="P-loop_NTPase"/>
</dbReference>
<dbReference type="Pfam" id="PF21712">
    <property type="entry name" value="RASSF8-10_RA"/>
    <property type="match status" value="1"/>
</dbReference>
<dbReference type="GO" id="GO:0032991">
    <property type="term" value="C:protein-containing complex"/>
    <property type="evidence" value="ECO:0007669"/>
    <property type="project" value="UniProtKB-ARBA"/>
</dbReference>
<dbReference type="FunFam" id="1.10.8.60:FF:000030">
    <property type="entry name" value="replication factor C subunit 3"/>
    <property type="match status" value="1"/>
</dbReference>
<comment type="function">
    <text evidence="5">Subunit of the replication factor C (RFC) complex which acts during elongation of primed DNA templates by DNA polymerases delta and epsilon, and is necessary for ATP-dependent loading of proliferating cell nuclear antigen (PCNA) onto primed DNA.</text>
</comment>
<feature type="compositionally biased region" description="Pro residues" evidence="12">
    <location>
        <begin position="221"/>
        <end position="230"/>
    </location>
</feature>
<dbReference type="SUPFAM" id="SSF52540">
    <property type="entry name" value="P-loop containing nucleoside triphosphate hydrolases"/>
    <property type="match status" value="1"/>
</dbReference>
<dbReference type="Pfam" id="PF22534">
    <property type="entry name" value="RFC_C"/>
    <property type="match status" value="1"/>
</dbReference>
<dbReference type="EMBL" id="QBLH01003153">
    <property type="protein sequence ID" value="TGZ44742.1"/>
    <property type="molecule type" value="Genomic_DNA"/>
</dbReference>
<dbReference type="GO" id="GO:0007165">
    <property type="term" value="P:signal transduction"/>
    <property type="evidence" value="ECO:0007669"/>
    <property type="project" value="InterPro"/>
</dbReference>
<dbReference type="GO" id="GO:0008094">
    <property type="term" value="F:ATP-dependent activity, acting on DNA"/>
    <property type="evidence" value="ECO:0007669"/>
    <property type="project" value="UniProtKB-ARBA"/>
</dbReference>
<evidence type="ECO:0000256" key="2">
    <source>
        <dbReference type="ARBA" id="ARBA00005378"/>
    </source>
</evidence>
<dbReference type="CDD" id="cd00009">
    <property type="entry name" value="AAA"/>
    <property type="match status" value="1"/>
</dbReference>
<dbReference type="GO" id="GO:0006281">
    <property type="term" value="P:DNA repair"/>
    <property type="evidence" value="ECO:0007669"/>
    <property type="project" value="UniProtKB-ARBA"/>
</dbReference>
<keyword evidence="4" id="KW-0539">Nucleus</keyword>
<gene>
    <name evidence="14" type="ORF">DBV15_09164</name>
</gene>
<dbReference type="SUPFAM" id="SSF48019">
    <property type="entry name" value="post-AAA+ oligomerization domain-like"/>
    <property type="match status" value="1"/>
</dbReference>
<feature type="coiled-coil region" evidence="11">
    <location>
        <begin position="367"/>
        <end position="510"/>
    </location>
</feature>
<dbReference type="PROSITE" id="PS50200">
    <property type="entry name" value="RA"/>
    <property type="match status" value="1"/>
</dbReference>
<dbReference type="GO" id="GO:0005634">
    <property type="term" value="C:nucleus"/>
    <property type="evidence" value="ECO:0007669"/>
    <property type="project" value="UniProtKB-SubCell"/>
</dbReference>
<dbReference type="InterPro" id="IPR029071">
    <property type="entry name" value="Ubiquitin-like_domsf"/>
</dbReference>
<feature type="region of interest" description="Disordered" evidence="12">
    <location>
        <begin position="96"/>
        <end position="161"/>
    </location>
</feature>
<dbReference type="Gene3D" id="3.10.20.90">
    <property type="entry name" value="Phosphatidylinositol 3-kinase Catalytic Subunit, Chain A, domain 1"/>
    <property type="match status" value="1"/>
</dbReference>
<keyword evidence="11" id="KW-0175">Coiled coil</keyword>
<dbReference type="FunFam" id="1.20.272.10:FF:000002">
    <property type="entry name" value="Replication factor C subunit 3"/>
    <property type="match status" value="1"/>
</dbReference>
<proteinExistence type="inferred from homology"/>
<evidence type="ECO:0000256" key="4">
    <source>
        <dbReference type="ARBA" id="ARBA00023242"/>
    </source>
</evidence>
<dbReference type="InterPro" id="IPR033593">
    <property type="entry name" value="N-RASSF"/>
</dbReference>
<dbReference type="PANTHER" id="PTHR15286:SF6">
    <property type="entry name" value="GH01133P"/>
    <property type="match status" value="1"/>
</dbReference>
<dbReference type="InterPro" id="IPR048944">
    <property type="entry name" value="RASSF8_RA"/>
</dbReference>
<dbReference type="STRING" id="300112.A0A4S2K5Z8"/>
<evidence type="ECO:0000256" key="5">
    <source>
        <dbReference type="ARBA" id="ARBA00058626"/>
    </source>
</evidence>
<dbReference type="InterPro" id="IPR008921">
    <property type="entry name" value="DNA_pol3_clamp-load_cplx_C"/>
</dbReference>
<dbReference type="CDD" id="cd16134">
    <property type="entry name" value="RA_RASSF8"/>
    <property type="match status" value="1"/>
</dbReference>
<dbReference type="SUPFAM" id="SSF54236">
    <property type="entry name" value="Ubiquitin-like"/>
    <property type="match status" value="1"/>
</dbReference>
<feature type="compositionally biased region" description="Polar residues" evidence="12">
    <location>
        <begin position="193"/>
        <end position="210"/>
    </location>
</feature>
<dbReference type="Proteomes" id="UP000310200">
    <property type="component" value="Unassembled WGS sequence"/>
</dbReference>
<evidence type="ECO:0000256" key="11">
    <source>
        <dbReference type="SAM" id="Coils"/>
    </source>
</evidence>
<protein>
    <recommendedName>
        <fullName evidence="7">Replication factor C subunit 3</fullName>
    </recommendedName>
    <alternativeName>
        <fullName evidence="9">Activator 1 38 kDa subunit</fullName>
    </alternativeName>
    <alternativeName>
        <fullName evidence="10">Activator 1 subunit 3</fullName>
    </alternativeName>
    <alternativeName>
        <fullName evidence="8">Replication factor C 38 kDa subunit</fullName>
    </alternativeName>
</protein>
<dbReference type="Gene3D" id="1.20.272.10">
    <property type="match status" value="1"/>
</dbReference>
<dbReference type="InterPro" id="IPR048945">
    <property type="entry name" value="RASSF8/10_RA"/>
</dbReference>
<accession>A0A4S2K5Z8</accession>
<comment type="subcellular location">
    <subcellularLocation>
        <location evidence="1">Nucleus</location>
    </subcellularLocation>
</comment>
<evidence type="ECO:0000256" key="1">
    <source>
        <dbReference type="ARBA" id="ARBA00004123"/>
    </source>
</evidence>
<evidence type="ECO:0000313" key="14">
    <source>
        <dbReference type="EMBL" id="TGZ44742.1"/>
    </source>
</evidence>
<comment type="subunit">
    <text evidence="6">Subunit of the RFC complex, an heteropentameric complex consisting of a large subunit RFC1 and four small subunits RFC2, RFC3, RFC4 and RFC5; the RFC complex interacts with PCNA. Forms an heterotetrameric complex with RFC2, RFC4 and RFC5; this complex has ATPase activity but is not stimulated by PCNA. The heterotetramer of subunits RFC2, RFC3, RFC4 and RFC5 interacts with RAD17. Interacts with CNTD1; this interaction facilitates crossover formation.</text>
</comment>
<evidence type="ECO:0000256" key="12">
    <source>
        <dbReference type="SAM" id="MobiDB-lite"/>
    </source>
</evidence>